<reference evidence="1" key="1">
    <citation type="journal article" date="2014" name="Front. Microbiol.">
        <title>High frequency of phylogenetically diverse reductive dehalogenase-homologous genes in deep subseafloor sedimentary metagenomes.</title>
        <authorList>
            <person name="Kawai M."/>
            <person name="Futagami T."/>
            <person name="Toyoda A."/>
            <person name="Takaki Y."/>
            <person name="Nishi S."/>
            <person name="Hori S."/>
            <person name="Arai W."/>
            <person name="Tsubouchi T."/>
            <person name="Morono Y."/>
            <person name="Uchiyama I."/>
            <person name="Ito T."/>
            <person name="Fujiyama A."/>
            <person name="Inagaki F."/>
            <person name="Takami H."/>
        </authorList>
    </citation>
    <scope>NUCLEOTIDE SEQUENCE</scope>
    <source>
        <strain evidence="1">Expedition CK06-06</strain>
    </source>
</reference>
<dbReference type="Gene3D" id="3.20.20.140">
    <property type="entry name" value="Metal-dependent hydrolases"/>
    <property type="match status" value="1"/>
</dbReference>
<name>X1SKL9_9ZZZZ</name>
<dbReference type="AlphaFoldDB" id="X1SKL9"/>
<protein>
    <recommendedName>
        <fullName evidence="2">Amidohydrolase-related domain-containing protein</fullName>
    </recommendedName>
</protein>
<feature type="non-terminal residue" evidence="1">
    <location>
        <position position="1"/>
    </location>
</feature>
<organism evidence="1">
    <name type="scientific">marine sediment metagenome</name>
    <dbReference type="NCBI Taxonomy" id="412755"/>
    <lineage>
        <taxon>unclassified sequences</taxon>
        <taxon>metagenomes</taxon>
        <taxon>ecological metagenomes</taxon>
    </lineage>
</organism>
<dbReference type="InterPro" id="IPR016195">
    <property type="entry name" value="Pol/histidinol_Pase-like"/>
</dbReference>
<accession>X1SKL9</accession>
<evidence type="ECO:0008006" key="2">
    <source>
        <dbReference type="Google" id="ProtNLM"/>
    </source>
</evidence>
<gene>
    <name evidence="1" type="ORF">S12H4_40498</name>
</gene>
<comment type="caution">
    <text evidence="1">The sequence shown here is derived from an EMBL/GenBank/DDBJ whole genome shotgun (WGS) entry which is preliminary data.</text>
</comment>
<sequence length="192" mass="22434">TDEEVLEFLDNYARPPHAWLAMQAEGREWLDMFSEEVISRFDYVFTDAMTWKNDNGKRMRLWIPEETEVGDPQDFMEQLVDRIEKILTEPVDIYVNPTYLPTEINARYDELWTPERMDRVIKALVDNEVAFEINNRRRIPSQAFIKRAKEAGVKFTLGTNNGGASDLGRMDYALEMITECGLTPADMWMPEL</sequence>
<proteinExistence type="predicted"/>
<dbReference type="EMBL" id="BARW01024584">
    <property type="protein sequence ID" value="GAI93582.1"/>
    <property type="molecule type" value="Genomic_DNA"/>
</dbReference>
<dbReference type="SUPFAM" id="SSF89550">
    <property type="entry name" value="PHP domain-like"/>
    <property type="match status" value="1"/>
</dbReference>
<evidence type="ECO:0000313" key="1">
    <source>
        <dbReference type="EMBL" id="GAI93582.1"/>
    </source>
</evidence>